<comment type="catalytic activity">
    <reaction evidence="2 18 19">
        <text>(6R)-NADPHX = (6S)-NADPHX</text>
        <dbReference type="Rhea" id="RHEA:32227"/>
        <dbReference type="ChEBI" id="CHEBI:64076"/>
        <dbReference type="ChEBI" id="CHEBI:64077"/>
        <dbReference type="EC" id="5.1.99.6"/>
    </reaction>
</comment>
<evidence type="ECO:0000256" key="12">
    <source>
        <dbReference type="ARBA" id="ARBA00023239"/>
    </source>
</evidence>
<dbReference type="HAMAP" id="MF_01966">
    <property type="entry name" value="NADHX_epimerase"/>
    <property type="match status" value="1"/>
</dbReference>
<comment type="catalytic activity">
    <reaction evidence="16 17 19">
        <text>(6S)-NADPHX + ADP = AMP + phosphate + NADPH + H(+)</text>
        <dbReference type="Rhea" id="RHEA:32235"/>
        <dbReference type="ChEBI" id="CHEBI:15378"/>
        <dbReference type="ChEBI" id="CHEBI:43474"/>
        <dbReference type="ChEBI" id="CHEBI:57783"/>
        <dbReference type="ChEBI" id="CHEBI:64076"/>
        <dbReference type="ChEBI" id="CHEBI:456215"/>
        <dbReference type="ChEBI" id="CHEBI:456216"/>
        <dbReference type="EC" id="4.2.1.136"/>
    </reaction>
</comment>
<dbReference type="PIRSF" id="PIRSF017184">
    <property type="entry name" value="Nnr"/>
    <property type="match status" value="1"/>
</dbReference>
<gene>
    <name evidence="18" type="primary">nnrE</name>
    <name evidence="17" type="synonym">nnrD</name>
    <name evidence="22" type="ORF">F8C82_05385</name>
</gene>
<comment type="similarity">
    <text evidence="3 19">In the N-terminal section; belongs to the NnrE/AIBP family.</text>
</comment>
<evidence type="ECO:0000259" key="21">
    <source>
        <dbReference type="PROSITE" id="PS51385"/>
    </source>
</evidence>
<dbReference type="GO" id="GO:0046872">
    <property type="term" value="F:metal ion binding"/>
    <property type="evidence" value="ECO:0007669"/>
    <property type="project" value="UniProtKB-UniRule"/>
</dbReference>
<evidence type="ECO:0000256" key="14">
    <source>
        <dbReference type="ARBA" id="ARBA00025153"/>
    </source>
</evidence>
<comment type="similarity">
    <text evidence="17">Belongs to the NnrD/CARKD family.</text>
</comment>
<dbReference type="Pfam" id="PF03853">
    <property type="entry name" value="YjeF_N"/>
    <property type="match status" value="1"/>
</dbReference>
<dbReference type="InterPro" id="IPR036652">
    <property type="entry name" value="YjeF_N_dom_sf"/>
</dbReference>
<accession>A0A6L3ZJ50</accession>
<evidence type="ECO:0000256" key="18">
    <source>
        <dbReference type="HAMAP-Rule" id="MF_01966"/>
    </source>
</evidence>
<feature type="binding site" evidence="18">
    <location>
        <position position="125"/>
    </location>
    <ligand>
        <name>K(+)</name>
        <dbReference type="ChEBI" id="CHEBI:29103"/>
    </ligand>
</feature>
<evidence type="ECO:0000256" key="1">
    <source>
        <dbReference type="ARBA" id="ARBA00000013"/>
    </source>
</evidence>
<evidence type="ECO:0000313" key="23">
    <source>
        <dbReference type="Proteomes" id="UP000484164"/>
    </source>
</evidence>
<feature type="domain" description="YjeF N-terminal" evidence="21">
    <location>
        <begin position="9"/>
        <end position="216"/>
    </location>
</feature>
<keyword evidence="9 18" id="KW-0630">Potassium</keyword>
<dbReference type="GO" id="GO:0110051">
    <property type="term" value="P:metabolite repair"/>
    <property type="evidence" value="ECO:0007669"/>
    <property type="project" value="TreeGrafter"/>
</dbReference>
<evidence type="ECO:0000256" key="19">
    <source>
        <dbReference type="PIRNR" id="PIRNR017184"/>
    </source>
</evidence>
<comment type="caution">
    <text evidence="18">Lacks conserved residue(s) required for the propagation of feature annotation.</text>
</comment>
<evidence type="ECO:0000256" key="10">
    <source>
        <dbReference type="ARBA" id="ARBA00023027"/>
    </source>
</evidence>
<dbReference type="PROSITE" id="PS51383">
    <property type="entry name" value="YJEF_C_3"/>
    <property type="match status" value="1"/>
</dbReference>
<dbReference type="InterPro" id="IPR029056">
    <property type="entry name" value="Ribokinase-like"/>
</dbReference>
<comment type="subunit">
    <text evidence="17">Homotetramer.</text>
</comment>
<dbReference type="GO" id="GO:0005524">
    <property type="term" value="F:ATP binding"/>
    <property type="evidence" value="ECO:0007669"/>
    <property type="project" value="UniProtKB-UniRule"/>
</dbReference>
<keyword evidence="12 17" id="KW-0456">Lyase</keyword>
<evidence type="ECO:0000256" key="4">
    <source>
        <dbReference type="ARBA" id="ARBA00009524"/>
    </source>
</evidence>
<organism evidence="22 23">
    <name type="scientific">Phaeocystidibacter marisrubri</name>
    <dbReference type="NCBI Taxonomy" id="1577780"/>
    <lineage>
        <taxon>Bacteria</taxon>
        <taxon>Pseudomonadati</taxon>
        <taxon>Bacteroidota</taxon>
        <taxon>Flavobacteriia</taxon>
        <taxon>Flavobacteriales</taxon>
        <taxon>Phaeocystidibacteraceae</taxon>
        <taxon>Phaeocystidibacter</taxon>
    </lineage>
</organism>
<evidence type="ECO:0000256" key="16">
    <source>
        <dbReference type="ARBA" id="ARBA00049209"/>
    </source>
</evidence>
<keyword evidence="7 17" id="KW-0067">ATP-binding</keyword>
<sequence length="493" mass="53353">MKLFSAEQIKRIDAATIEREPISSIQLMERAALACVDWIEDYYEKDVEFHIFCGMGNNGGDGLALARLLNNAGYNCRPFIVAHRSKGSAEFDHNLSRLDEVELNVHYINGLKEMPRVNENSIAIDAILGIGLDKPLRGIIRDVVKGIEEGYDHVISIDIPTGIPADFTTVNWNTAVRASHTLTFQFPKLSFLLPDMGDYTGDVHVLDIGLDELAMEEEHSTYFLTMDEEVESFRPMRKVFSHKGDYGHALIVGGHEGMMGAAVLATKAALRSGAGLVTAHVPSCGRDVLQISAPEAMVQTDHSERSVSNVPVSSRISAIGIGPGLGREHSVFKGLEKLLSEIELPVVLDADALHLIGTSQAWHLIPQNAILTPHKGEFERMLGREVESPLELLQEASAWAGDKKCIVVLKGAYTAVCDSDGNVYFNSTGHPAMASGGTGDVLTGIIAGLLAQGITPIRAARYGVWLHGCAGEEVAARRGEHSVVAGDLIDALF</sequence>
<dbReference type="GO" id="GO:0046496">
    <property type="term" value="P:nicotinamide nucleotide metabolic process"/>
    <property type="evidence" value="ECO:0007669"/>
    <property type="project" value="UniProtKB-UniRule"/>
</dbReference>
<dbReference type="Gene3D" id="3.40.1190.20">
    <property type="match status" value="1"/>
</dbReference>
<comment type="cofactor">
    <cofactor evidence="17">
        <name>Mg(2+)</name>
        <dbReference type="ChEBI" id="CHEBI:18420"/>
    </cofactor>
</comment>
<feature type="binding site" evidence="17">
    <location>
        <begin position="410"/>
        <end position="414"/>
    </location>
    <ligand>
        <name>AMP</name>
        <dbReference type="ChEBI" id="CHEBI:456215"/>
    </ligand>
</feature>
<dbReference type="PROSITE" id="PS51385">
    <property type="entry name" value="YJEF_N"/>
    <property type="match status" value="1"/>
</dbReference>
<dbReference type="NCBIfam" id="TIGR00197">
    <property type="entry name" value="yjeF_nterm"/>
    <property type="match status" value="1"/>
</dbReference>
<dbReference type="InterPro" id="IPR004443">
    <property type="entry name" value="YjeF_N_dom"/>
</dbReference>
<feature type="binding site" evidence="18">
    <location>
        <position position="161"/>
    </location>
    <ligand>
        <name>K(+)</name>
        <dbReference type="ChEBI" id="CHEBI:29103"/>
    </ligand>
</feature>
<name>A0A6L3ZJ50_9FLAO</name>
<evidence type="ECO:0000256" key="3">
    <source>
        <dbReference type="ARBA" id="ARBA00006001"/>
    </source>
</evidence>
<protein>
    <recommendedName>
        <fullName evidence="19">Bifunctional NAD(P)H-hydrate repair enzyme</fullName>
    </recommendedName>
    <alternativeName>
        <fullName evidence="19">Nicotinamide nucleotide repair protein</fullName>
    </alternativeName>
    <domain>
        <recommendedName>
            <fullName evidence="19">ADP-dependent (S)-NAD(P)H-hydrate dehydratase</fullName>
            <ecNumber evidence="19">4.2.1.136</ecNumber>
        </recommendedName>
        <alternativeName>
            <fullName evidence="19">ADP-dependent NAD(P)HX dehydratase</fullName>
        </alternativeName>
    </domain>
    <domain>
        <recommendedName>
            <fullName evidence="19">NAD(P)H-hydrate epimerase</fullName>
            <ecNumber evidence="19">5.1.99.6</ecNumber>
        </recommendedName>
    </domain>
</protein>
<dbReference type="InterPro" id="IPR000631">
    <property type="entry name" value="CARKD"/>
</dbReference>
<feature type="binding site" evidence="17">
    <location>
        <position position="439"/>
    </location>
    <ligand>
        <name>AMP</name>
        <dbReference type="ChEBI" id="CHEBI:456215"/>
    </ligand>
</feature>
<comment type="similarity">
    <text evidence="18">Belongs to the NnrE/AIBP family.</text>
</comment>
<dbReference type="Proteomes" id="UP000484164">
    <property type="component" value="Unassembled WGS sequence"/>
</dbReference>
<dbReference type="InterPro" id="IPR017953">
    <property type="entry name" value="Carbohydrate_kinase_pred_CS"/>
</dbReference>
<dbReference type="EMBL" id="WBVQ01000001">
    <property type="protein sequence ID" value="KAB2817837.1"/>
    <property type="molecule type" value="Genomic_DNA"/>
</dbReference>
<evidence type="ECO:0000256" key="11">
    <source>
        <dbReference type="ARBA" id="ARBA00023235"/>
    </source>
</evidence>
<keyword evidence="23" id="KW-1185">Reference proteome</keyword>
<evidence type="ECO:0000256" key="6">
    <source>
        <dbReference type="ARBA" id="ARBA00022741"/>
    </source>
</evidence>
<dbReference type="EC" id="4.2.1.136" evidence="19"/>
<feature type="binding site" evidence="17">
    <location>
        <position position="440"/>
    </location>
    <ligand>
        <name>(6S)-NADPHX</name>
        <dbReference type="ChEBI" id="CHEBI:64076"/>
    </ligand>
</feature>
<dbReference type="RefSeq" id="WP_151692525.1">
    <property type="nucleotide sequence ID" value="NZ_BMGX01000002.1"/>
</dbReference>
<dbReference type="Gene3D" id="3.40.50.10260">
    <property type="entry name" value="YjeF N-terminal domain"/>
    <property type="match status" value="1"/>
</dbReference>
<dbReference type="InterPro" id="IPR030677">
    <property type="entry name" value="Nnr"/>
</dbReference>
<dbReference type="OrthoDB" id="9806925at2"/>
<keyword evidence="6 17" id="KW-0547">Nucleotide-binding</keyword>
<comment type="caution">
    <text evidence="22">The sequence shown here is derived from an EMBL/GenBank/DDBJ whole genome shotgun (WGS) entry which is preliminary data.</text>
</comment>
<dbReference type="Pfam" id="PF01256">
    <property type="entry name" value="Carb_kinase"/>
    <property type="match status" value="1"/>
</dbReference>
<keyword evidence="10 17" id="KW-0520">NAD</keyword>
<dbReference type="PANTHER" id="PTHR12592">
    <property type="entry name" value="ATP-DEPENDENT (S)-NAD(P)H-HYDRATE DEHYDRATASE FAMILY MEMBER"/>
    <property type="match status" value="1"/>
</dbReference>
<keyword evidence="11 18" id="KW-0413">Isomerase</keyword>
<comment type="function">
    <text evidence="17">Catalyzes the dehydration of the S-form of NAD(P)HX at the expense of ADP, which is converted to AMP. Together with NAD(P)HX epimerase, which catalyzes the epimerization of the S- and R-forms, the enzyme allows the repair of both epimers of NAD(P)HX, a damaged form of NAD(P)H that is a result of enzymatic or heat-dependent hydration.</text>
</comment>
<comment type="function">
    <text evidence="18">Catalyzes the epimerization of the S- and R-forms of NAD(P)HX, a damaged form of NAD(P)H that is a result of enzymatic or heat-dependent hydration. This is a prerequisite for the S-specific NAD(P)H-hydrate dehydratase to allow the repair of both epimers of NAD(P)HX.</text>
</comment>
<feature type="binding site" evidence="18">
    <location>
        <begin position="129"/>
        <end position="135"/>
    </location>
    <ligand>
        <name>(6S)-NADPHX</name>
        <dbReference type="ChEBI" id="CHEBI:64076"/>
    </ligand>
</feature>
<evidence type="ECO:0000256" key="17">
    <source>
        <dbReference type="HAMAP-Rule" id="MF_01965"/>
    </source>
</evidence>
<dbReference type="SUPFAM" id="SSF64153">
    <property type="entry name" value="YjeF N-terminal domain-like"/>
    <property type="match status" value="1"/>
</dbReference>
<evidence type="ECO:0000256" key="7">
    <source>
        <dbReference type="ARBA" id="ARBA00022840"/>
    </source>
</evidence>
<proteinExistence type="inferred from homology"/>
<feature type="binding site" evidence="18">
    <location>
        <begin position="57"/>
        <end position="61"/>
    </location>
    <ligand>
        <name>(6S)-NADPHX</name>
        <dbReference type="ChEBI" id="CHEBI:64076"/>
    </ligand>
</feature>
<dbReference type="PROSITE" id="PS01050">
    <property type="entry name" value="YJEF_C_2"/>
    <property type="match status" value="1"/>
</dbReference>
<feature type="binding site" evidence="17">
    <location>
        <position position="261"/>
    </location>
    <ligand>
        <name>(6S)-NADPHX</name>
        <dbReference type="ChEBI" id="CHEBI:64076"/>
    </ligand>
</feature>
<feature type="binding site" evidence="17">
    <location>
        <position position="374"/>
    </location>
    <ligand>
        <name>(6S)-NADPHX</name>
        <dbReference type="ChEBI" id="CHEBI:64076"/>
    </ligand>
</feature>
<dbReference type="EC" id="5.1.99.6" evidence="19"/>
<dbReference type="CDD" id="cd01171">
    <property type="entry name" value="YXKO-related"/>
    <property type="match status" value="1"/>
</dbReference>
<dbReference type="HAMAP" id="MF_01965">
    <property type="entry name" value="NADHX_dehydratase"/>
    <property type="match status" value="1"/>
</dbReference>
<keyword evidence="8 17" id="KW-0521">NADP</keyword>
<dbReference type="GO" id="GO:0052855">
    <property type="term" value="F:ADP-dependent NAD(P)H-hydrate dehydratase activity"/>
    <property type="evidence" value="ECO:0007669"/>
    <property type="project" value="UniProtKB-UniRule"/>
</dbReference>
<feature type="binding site" evidence="18">
    <location>
        <position position="58"/>
    </location>
    <ligand>
        <name>K(+)</name>
        <dbReference type="ChEBI" id="CHEBI:29103"/>
    </ligand>
</feature>
<feature type="domain" description="YjeF C-terminal" evidence="20">
    <location>
        <begin position="226"/>
        <end position="493"/>
    </location>
</feature>
<dbReference type="NCBIfam" id="TIGR00196">
    <property type="entry name" value="yjeF_cterm"/>
    <property type="match status" value="1"/>
</dbReference>
<evidence type="ECO:0000256" key="13">
    <source>
        <dbReference type="ARBA" id="ARBA00023268"/>
    </source>
</evidence>
<dbReference type="SUPFAM" id="SSF53613">
    <property type="entry name" value="Ribokinase-like"/>
    <property type="match status" value="1"/>
</dbReference>
<dbReference type="GO" id="GO:0052856">
    <property type="term" value="F:NAD(P)HX epimerase activity"/>
    <property type="evidence" value="ECO:0007669"/>
    <property type="project" value="UniProtKB-UniRule"/>
</dbReference>
<comment type="similarity">
    <text evidence="4 19">In the C-terminal section; belongs to the NnrD/CARKD family.</text>
</comment>
<evidence type="ECO:0000313" key="22">
    <source>
        <dbReference type="EMBL" id="KAB2817837.1"/>
    </source>
</evidence>
<evidence type="ECO:0000256" key="5">
    <source>
        <dbReference type="ARBA" id="ARBA00022723"/>
    </source>
</evidence>
<feature type="binding site" evidence="17">
    <location>
        <position position="324"/>
    </location>
    <ligand>
        <name>(6S)-NADPHX</name>
        <dbReference type="ChEBI" id="CHEBI:64076"/>
    </ligand>
</feature>
<reference evidence="22 23" key="1">
    <citation type="submission" date="2019-10" db="EMBL/GenBank/DDBJ databases">
        <title>Genome sequence of Phaeocystidibacter marisrubri JCM30614 (type strain).</title>
        <authorList>
            <person name="Bowman J.P."/>
        </authorList>
    </citation>
    <scope>NUCLEOTIDE SEQUENCE [LARGE SCALE GENOMIC DNA]</scope>
    <source>
        <strain evidence="22 23">JCM 30614</strain>
    </source>
</reference>
<evidence type="ECO:0000256" key="2">
    <source>
        <dbReference type="ARBA" id="ARBA00000909"/>
    </source>
</evidence>
<comment type="catalytic activity">
    <reaction evidence="15 17 19">
        <text>(6S)-NADHX + ADP = AMP + phosphate + NADH + H(+)</text>
        <dbReference type="Rhea" id="RHEA:32223"/>
        <dbReference type="ChEBI" id="CHEBI:15378"/>
        <dbReference type="ChEBI" id="CHEBI:43474"/>
        <dbReference type="ChEBI" id="CHEBI:57945"/>
        <dbReference type="ChEBI" id="CHEBI:64074"/>
        <dbReference type="ChEBI" id="CHEBI:456215"/>
        <dbReference type="ChEBI" id="CHEBI:456216"/>
        <dbReference type="EC" id="4.2.1.136"/>
    </reaction>
</comment>
<evidence type="ECO:0000256" key="9">
    <source>
        <dbReference type="ARBA" id="ARBA00022958"/>
    </source>
</evidence>
<keyword evidence="13" id="KW-0511">Multifunctional enzyme</keyword>
<dbReference type="AlphaFoldDB" id="A0A6L3ZJ50"/>
<comment type="cofactor">
    <cofactor evidence="18 19">
        <name>K(+)</name>
        <dbReference type="ChEBI" id="CHEBI:29103"/>
    </cofactor>
    <text evidence="18 19">Binds 1 potassium ion per subunit.</text>
</comment>
<evidence type="ECO:0000259" key="20">
    <source>
        <dbReference type="PROSITE" id="PS51383"/>
    </source>
</evidence>
<keyword evidence="5 18" id="KW-0479">Metal-binding</keyword>
<dbReference type="PANTHER" id="PTHR12592:SF0">
    <property type="entry name" value="ATP-DEPENDENT (S)-NAD(P)H-HYDRATE DEHYDRATASE"/>
    <property type="match status" value="1"/>
</dbReference>
<comment type="function">
    <text evidence="14 19">Bifunctional enzyme that catalyzes the epimerization of the S- and R-forms of NAD(P)HX and the dehydration of the S-form of NAD(P)HX at the expense of ADP, which is converted to AMP. This allows the repair of both epimers of NAD(P)HX, a damaged form of NAD(P)H that is a result of enzymatic or heat-dependent hydration.</text>
</comment>
<feature type="binding site" evidence="18">
    <location>
        <position position="158"/>
    </location>
    <ligand>
        <name>(6S)-NADPHX</name>
        <dbReference type="ChEBI" id="CHEBI:64076"/>
    </ligand>
</feature>
<evidence type="ECO:0000256" key="8">
    <source>
        <dbReference type="ARBA" id="ARBA00022857"/>
    </source>
</evidence>
<comment type="catalytic activity">
    <reaction evidence="1 18 19">
        <text>(6R)-NADHX = (6S)-NADHX</text>
        <dbReference type="Rhea" id="RHEA:32215"/>
        <dbReference type="ChEBI" id="CHEBI:64074"/>
        <dbReference type="ChEBI" id="CHEBI:64075"/>
        <dbReference type="EC" id="5.1.99.6"/>
    </reaction>
</comment>
<evidence type="ECO:0000256" key="15">
    <source>
        <dbReference type="ARBA" id="ARBA00048238"/>
    </source>
</evidence>